<dbReference type="EMBL" id="APLQ01000010">
    <property type="protein sequence ID" value="ENO16515.2"/>
    <property type="molecule type" value="Genomic_DNA"/>
</dbReference>
<dbReference type="Gene3D" id="1.20.120.520">
    <property type="entry name" value="nmb1532 protein domain like"/>
    <property type="match status" value="1"/>
</dbReference>
<dbReference type="PANTHER" id="PTHR35585">
    <property type="entry name" value="HHE DOMAIN PROTEIN (AFU_ORTHOLOGUE AFUA_4G00730)"/>
    <property type="match status" value="1"/>
</dbReference>
<reference evidence="2 3" key="1">
    <citation type="journal article" date="2013" name="Genome Announc.">
        <title>Genome Sequence of the Polycyclic Aromatic Hydrocarbon-Degrading Bacterium Strain Marinobacter nanhaiticus D15-8WT.</title>
        <authorList>
            <person name="Cui Z."/>
            <person name="Gao W."/>
            <person name="Li Q."/>
            <person name="Xu G."/>
            <person name="Zheng L."/>
        </authorList>
    </citation>
    <scope>NUCLEOTIDE SEQUENCE [LARGE SCALE GENOMIC DNA]</scope>
    <source>
        <strain evidence="2 3">D15-8W</strain>
    </source>
</reference>
<dbReference type="OrthoDB" id="9793637at2"/>
<protein>
    <recommendedName>
        <fullName evidence="1">Hemerythrin-like domain-containing protein</fullName>
    </recommendedName>
</protein>
<organism evidence="2 3">
    <name type="scientific">Marinobacter nanhaiticus D15-8W</name>
    <dbReference type="NCBI Taxonomy" id="626887"/>
    <lineage>
        <taxon>Bacteria</taxon>
        <taxon>Pseudomonadati</taxon>
        <taxon>Pseudomonadota</taxon>
        <taxon>Gammaproteobacteria</taxon>
        <taxon>Pseudomonadales</taxon>
        <taxon>Marinobacteraceae</taxon>
        <taxon>Marinobacter</taxon>
    </lineage>
</organism>
<proteinExistence type="predicted"/>
<keyword evidence="3" id="KW-1185">Reference proteome</keyword>
<dbReference type="eggNOG" id="COG5592">
    <property type="taxonomic scope" value="Bacteria"/>
</dbReference>
<dbReference type="HOGENOM" id="CLU_079417_6_0_6"/>
<gene>
    <name evidence="2" type="ORF">J057_02355</name>
</gene>
<name>N6W1V5_9GAMM</name>
<comment type="caution">
    <text evidence="2">The sequence shown here is derived from an EMBL/GenBank/DDBJ whole genome shotgun (WGS) entry which is preliminary data.</text>
</comment>
<dbReference type="AlphaFoldDB" id="N6W1V5"/>
<dbReference type="PANTHER" id="PTHR35585:SF1">
    <property type="entry name" value="HHE DOMAIN PROTEIN (AFU_ORTHOLOGUE AFUA_4G00730)"/>
    <property type="match status" value="1"/>
</dbReference>
<dbReference type="Pfam" id="PF01814">
    <property type="entry name" value="Hemerythrin"/>
    <property type="match status" value="1"/>
</dbReference>
<dbReference type="STRING" id="626887.J057_02355"/>
<evidence type="ECO:0000313" key="3">
    <source>
        <dbReference type="Proteomes" id="UP000013165"/>
    </source>
</evidence>
<evidence type="ECO:0000259" key="1">
    <source>
        <dbReference type="Pfam" id="PF01814"/>
    </source>
</evidence>
<dbReference type="InterPro" id="IPR012312">
    <property type="entry name" value="Hemerythrin-like"/>
</dbReference>
<sequence>MAKRGHAMGYASGKAAIQGKTIHPMDAMSQLQAEHRHIRRLFDRIGHHQQQNDLTVLLQAICDQLTIYLVLKEEVFYPGMRTAATPGQRAQLDESLVEHYTLKVIMDTLDGQAPGDPLFGAKVKTLQRHFTQQANYEEEILFPELQALTTVDFSQRLYDRRRELVEDMREHRLDETSGIR</sequence>
<feature type="domain" description="Hemerythrin-like" evidence="1">
    <location>
        <begin position="29"/>
        <end position="145"/>
    </location>
</feature>
<dbReference type="PATRIC" id="fig|626887.3.peg.446"/>
<evidence type="ECO:0000313" key="2">
    <source>
        <dbReference type="EMBL" id="ENO16515.2"/>
    </source>
</evidence>
<accession>N6W1V5</accession>
<dbReference type="Proteomes" id="UP000013165">
    <property type="component" value="Unassembled WGS sequence"/>
</dbReference>